<dbReference type="InterPro" id="IPR003171">
    <property type="entry name" value="Mehydrof_redctse-like"/>
</dbReference>
<reference evidence="9 10" key="1">
    <citation type="submission" date="2019-10" db="EMBL/GenBank/DDBJ databases">
        <authorList>
            <person name="Palmer J.M."/>
        </authorList>
    </citation>
    <scope>NUCLEOTIDE SEQUENCE [LARGE SCALE GENOMIC DNA]</scope>
    <source>
        <strain evidence="9 10">TWF694</strain>
    </source>
</reference>
<name>A0AAV9WWF1_9PEZI</name>
<keyword evidence="5" id="KW-0274">FAD</keyword>
<evidence type="ECO:0000313" key="10">
    <source>
        <dbReference type="Proteomes" id="UP001365542"/>
    </source>
</evidence>
<dbReference type="SUPFAM" id="SSF51730">
    <property type="entry name" value="FAD-linked oxidoreductase"/>
    <property type="match status" value="1"/>
</dbReference>
<dbReference type="PANTHER" id="PTHR45754:SF3">
    <property type="entry name" value="METHYLENETETRAHYDROFOLATE REDUCTASE (NADPH)"/>
    <property type="match status" value="1"/>
</dbReference>
<dbReference type="CDD" id="cd00537">
    <property type="entry name" value="MTHFR"/>
    <property type="match status" value="1"/>
</dbReference>
<evidence type="ECO:0000256" key="8">
    <source>
        <dbReference type="RuleBase" id="RU004254"/>
    </source>
</evidence>
<accession>A0AAV9WWF1</accession>
<comment type="cofactor">
    <cofactor evidence="1">
        <name>FAD</name>
        <dbReference type="ChEBI" id="CHEBI:57692"/>
    </cofactor>
</comment>
<evidence type="ECO:0000256" key="4">
    <source>
        <dbReference type="ARBA" id="ARBA00022630"/>
    </source>
</evidence>
<dbReference type="EMBL" id="JAVHJO010000015">
    <property type="protein sequence ID" value="KAK6527407.1"/>
    <property type="molecule type" value="Genomic_DNA"/>
</dbReference>
<keyword evidence="7" id="KW-0560">Oxidoreductase</keyword>
<dbReference type="NCBIfam" id="TIGR00677">
    <property type="entry name" value="fadh2_euk"/>
    <property type="match status" value="1"/>
</dbReference>
<gene>
    <name evidence="9" type="ORF">TWF694_004396</name>
</gene>
<dbReference type="FunFam" id="3.20.20.220:FF:000002">
    <property type="entry name" value="Methylenetetrahydrofolate reductase"/>
    <property type="match status" value="1"/>
</dbReference>
<evidence type="ECO:0000313" key="9">
    <source>
        <dbReference type="EMBL" id="KAK6527407.1"/>
    </source>
</evidence>
<dbReference type="PANTHER" id="PTHR45754">
    <property type="entry name" value="METHYLENETETRAHYDROFOLATE REDUCTASE"/>
    <property type="match status" value="1"/>
</dbReference>
<dbReference type="AlphaFoldDB" id="A0AAV9WWF1"/>
<dbReference type="Proteomes" id="UP001365542">
    <property type="component" value="Unassembled WGS sequence"/>
</dbReference>
<comment type="similarity">
    <text evidence="3">Belongs to the methylenetetrahydrofolate reductase family.</text>
</comment>
<evidence type="ECO:0000256" key="3">
    <source>
        <dbReference type="ARBA" id="ARBA00006743"/>
    </source>
</evidence>
<comment type="pathway">
    <text evidence="2 8">One-carbon metabolism; tetrahydrofolate interconversion.</text>
</comment>
<sequence length="309" mass="34505">MHIKDKLAACETAGKPCFSFEYYVPKTPQGVQNLYNRLERMGSFGPQFVNITWNAGGRSNSFTTEAVSVAQAAYGLETCMHLTCTGMEREKVSGALREAYNSGCTNILALRGDPPGENETWSSVSGGFRYAKELVAYIRENYGDYFDIGVAGYPEGCDDRDPDVLLDHLKEKIDAGGTFIITQMFYDVDIFLSWVKKVRERGITVPIIPGIMPIHTYAAFIRRANWVNIKIPGKWLRTLEPVKNDDVAVRAIGRNLVVELCQKILASGINQLHFYTMNMATATRMVLEGLNLMSDLDSLECQRSARIVS</sequence>
<dbReference type="InterPro" id="IPR004621">
    <property type="entry name" value="Fadh2_euk"/>
</dbReference>
<dbReference type="GO" id="GO:0035999">
    <property type="term" value="P:tetrahydrofolate interconversion"/>
    <property type="evidence" value="ECO:0007669"/>
    <property type="project" value="TreeGrafter"/>
</dbReference>
<evidence type="ECO:0000256" key="5">
    <source>
        <dbReference type="ARBA" id="ARBA00022827"/>
    </source>
</evidence>
<keyword evidence="4" id="KW-0285">Flavoprotein</keyword>
<keyword evidence="10" id="KW-1185">Reference proteome</keyword>
<evidence type="ECO:0008006" key="11">
    <source>
        <dbReference type="Google" id="ProtNLM"/>
    </source>
</evidence>
<protein>
    <recommendedName>
        <fullName evidence="11">Methylenetetrahydrofolate reductase (NAD(P)H)</fullName>
    </recommendedName>
</protein>
<dbReference type="GO" id="GO:0071949">
    <property type="term" value="F:FAD binding"/>
    <property type="evidence" value="ECO:0007669"/>
    <property type="project" value="TreeGrafter"/>
</dbReference>
<evidence type="ECO:0000256" key="6">
    <source>
        <dbReference type="ARBA" id="ARBA00022857"/>
    </source>
</evidence>
<evidence type="ECO:0000256" key="1">
    <source>
        <dbReference type="ARBA" id="ARBA00001974"/>
    </source>
</evidence>
<comment type="caution">
    <text evidence="9">The sequence shown here is derived from an EMBL/GenBank/DDBJ whole genome shotgun (WGS) entry which is preliminary data.</text>
</comment>
<keyword evidence="6" id="KW-0521">NADP</keyword>
<evidence type="ECO:0000256" key="7">
    <source>
        <dbReference type="ARBA" id="ARBA00023002"/>
    </source>
</evidence>
<dbReference type="GO" id="GO:0009086">
    <property type="term" value="P:methionine biosynthetic process"/>
    <property type="evidence" value="ECO:0007669"/>
    <property type="project" value="TreeGrafter"/>
</dbReference>
<organism evidence="9 10">
    <name type="scientific">Orbilia ellipsospora</name>
    <dbReference type="NCBI Taxonomy" id="2528407"/>
    <lineage>
        <taxon>Eukaryota</taxon>
        <taxon>Fungi</taxon>
        <taxon>Dikarya</taxon>
        <taxon>Ascomycota</taxon>
        <taxon>Pezizomycotina</taxon>
        <taxon>Orbiliomycetes</taxon>
        <taxon>Orbiliales</taxon>
        <taxon>Orbiliaceae</taxon>
        <taxon>Orbilia</taxon>
    </lineage>
</organism>
<dbReference type="Gene3D" id="3.20.20.220">
    <property type="match status" value="1"/>
</dbReference>
<evidence type="ECO:0000256" key="2">
    <source>
        <dbReference type="ARBA" id="ARBA00004777"/>
    </source>
</evidence>
<dbReference type="InterPro" id="IPR029041">
    <property type="entry name" value="FAD-linked_oxidoreductase-like"/>
</dbReference>
<dbReference type="GO" id="GO:0004489">
    <property type="term" value="F:methylenetetrahydrofolate reductase [NAD(P)H] activity"/>
    <property type="evidence" value="ECO:0007669"/>
    <property type="project" value="InterPro"/>
</dbReference>
<dbReference type="GO" id="GO:0005829">
    <property type="term" value="C:cytosol"/>
    <property type="evidence" value="ECO:0007669"/>
    <property type="project" value="TreeGrafter"/>
</dbReference>
<dbReference type="Pfam" id="PF02219">
    <property type="entry name" value="MTHFR"/>
    <property type="match status" value="1"/>
</dbReference>
<proteinExistence type="inferred from homology"/>